<dbReference type="GeneID" id="130467521"/>
<evidence type="ECO:0000259" key="2">
    <source>
        <dbReference type="Pfam" id="PF00078"/>
    </source>
</evidence>
<evidence type="ECO:0000313" key="4">
    <source>
        <dbReference type="RefSeq" id="XP_056692026.1"/>
    </source>
</evidence>
<dbReference type="CDD" id="cd01647">
    <property type="entry name" value="RT_LTR"/>
    <property type="match status" value="1"/>
</dbReference>
<dbReference type="SUPFAM" id="SSF50630">
    <property type="entry name" value="Acid proteases"/>
    <property type="match status" value="1"/>
</dbReference>
<dbReference type="Proteomes" id="UP000813463">
    <property type="component" value="Chromosome 2"/>
</dbReference>
<dbReference type="InterPro" id="IPR043128">
    <property type="entry name" value="Rev_trsase/Diguanyl_cyclase"/>
</dbReference>
<dbReference type="InterPro" id="IPR000477">
    <property type="entry name" value="RT_dom"/>
</dbReference>
<dbReference type="Gene3D" id="2.40.70.10">
    <property type="entry name" value="Acid Proteases"/>
    <property type="match status" value="1"/>
</dbReference>
<reference evidence="3" key="1">
    <citation type="journal article" date="2021" name="Nat. Commun.">
        <title>Genomic analyses provide insights into spinach domestication and the genetic basis of agronomic traits.</title>
        <authorList>
            <person name="Cai X."/>
            <person name="Sun X."/>
            <person name="Xu C."/>
            <person name="Sun H."/>
            <person name="Wang X."/>
            <person name="Ge C."/>
            <person name="Zhang Z."/>
            <person name="Wang Q."/>
            <person name="Fei Z."/>
            <person name="Jiao C."/>
            <person name="Wang Q."/>
        </authorList>
    </citation>
    <scope>NUCLEOTIDE SEQUENCE [LARGE SCALE GENOMIC DNA]</scope>
    <source>
        <strain evidence="3">cv. Varoflay</strain>
    </source>
</reference>
<protein>
    <recommendedName>
        <fullName evidence="2">Reverse transcriptase domain-containing protein</fullName>
    </recommendedName>
</protein>
<gene>
    <name evidence="4" type="primary">LOC130467521</name>
</gene>
<dbReference type="PANTHER" id="PTHR24559">
    <property type="entry name" value="TRANSPOSON TY3-I GAG-POL POLYPROTEIN"/>
    <property type="match status" value="1"/>
</dbReference>
<keyword evidence="3" id="KW-1185">Reference proteome</keyword>
<feature type="domain" description="Reverse transcriptase" evidence="2">
    <location>
        <begin position="317"/>
        <end position="412"/>
    </location>
</feature>
<dbReference type="InterPro" id="IPR021109">
    <property type="entry name" value="Peptidase_aspartic_dom_sf"/>
</dbReference>
<proteinExistence type="predicted"/>
<dbReference type="Pfam" id="PF00078">
    <property type="entry name" value="RVT_1"/>
    <property type="match status" value="1"/>
</dbReference>
<accession>A0ABM3R8T4</accession>
<dbReference type="RefSeq" id="XP_056692026.1">
    <property type="nucleotide sequence ID" value="XM_056836048.1"/>
</dbReference>
<dbReference type="InterPro" id="IPR043502">
    <property type="entry name" value="DNA/RNA_pol_sf"/>
</dbReference>
<evidence type="ECO:0000256" key="1">
    <source>
        <dbReference type="SAM" id="MobiDB-lite"/>
    </source>
</evidence>
<sequence length="544" mass="60533">MNLPPVEISKDDYRKAAAPYDDDPLVLEIKVANLRVKRVLVDTGSSSDIISLHCLQKLKHDAGAIEKVFKPLVGFGGSVVRPIGSILLPVSIGYPPVTKEGVIRLTIVASLTAFNIILGRPALNDLKAVIVPHLLLVKFVGRNGRIGSLYGNQQLARDCYLSMFEPPAWGASPKKNEQLKPLTSQRKLRETPTAHSADRRPKPVGAHYDIVLDLADPSRTVPIGVPLVDPMAAALVQLLREYKEIFSFTVEEMPGIDPAVAVHKLNVDSTMKPVRQKKRNHGEARNLAVVAEVQKLMDAGFIRPCQYPDWVANVVLVPKPNGTWRMCVDYTDLNKACPKDSFPLPKIDRLVDSTAGHAMMSFMDAYSGFHQIPLWPEDQEKTSFVTEQGLYCYKAMSFGLKNAPATFQRLVNTQKMDHLGDLRETSETLRAYQMRLNPKKCIFGVSSGKFLGFLIDESGIEANPDKYHQKGYPVLMDATGRSRLPTFERASTHSATASQPSLREGSVPLPCHLRLRSKRRPTYREGWDATTCLFRQPNLAECRT</sequence>
<dbReference type="CDD" id="cd00303">
    <property type="entry name" value="retropepsin_like"/>
    <property type="match status" value="1"/>
</dbReference>
<dbReference type="Gene3D" id="3.30.70.270">
    <property type="match status" value="2"/>
</dbReference>
<feature type="region of interest" description="Disordered" evidence="1">
    <location>
        <begin position="172"/>
        <end position="200"/>
    </location>
</feature>
<dbReference type="PANTHER" id="PTHR24559:SF430">
    <property type="entry name" value="RNA-DIRECTED DNA POLYMERASE"/>
    <property type="match status" value="1"/>
</dbReference>
<dbReference type="SUPFAM" id="SSF56672">
    <property type="entry name" value="DNA/RNA polymerases"/>
    <property type="match status" value="1"/>
</dbReference>
<evidence type="ECO:0000313" key="3">
    <source>
        <dbReference type="Proteomes" id="UP000813463"/>
    </source>
</evidence>
<organism evidence="3 4">
    <name type="scientific">Spinacia oleracea</name>
    <name type="common">Spinach</name>
    <dbReference type="NCBI Taxonomy" id="3562"/>
    <lineage>
        <taxon>Eukaryota</taxon>
        <taxon>Viridiplantae</taxon>
        <taxon>Streptophyta</taxon>
        <taxon>Embryophyta</taxon>
        <taxon>Tracheophyta</taxon>
        <taxon>Spermatophyta</taxon>
        <taxon>Magnoliopsida</taxon>
        <taxon>eudicotyledons</taxon>
        <taxon>Gunneridae</taxon>
        <taxon>Pentapetalae</taxon>
        <taxon>Caryophyllales</taxon>
        <taxon>Chenopodiaceae</taxon>
        <taxon>Chenopodioideae</taxon>
        <taxon>Anserineae</taxon>
        <taxon>Spinacia</taxon>
    </lineage>
</organism>
<dbReference type="Gene3D" id="3.10.10.10">
    <property type="entry name" value="HIV Type 1 Reverse Transcriptase, subunit A, domain 1"/>
    <property type="match status" value="1"/>
</dbReference>
<feature type="compositionally biased region" description="Basic and acidic residues" evidence="1">
    <location>
        <begin position="187"/>
        <end position="200"/>
    </location>
</feature>
<name>A0ABM3R8T4_SPIOL</name>
<dbReference type="InterPro" id="IPR053134">
    <property type="entry name" value="RNA-dir_DNA_polymerase"/>
</dbReference>
<reference evidence="4" key="2">
    <citation type="submission" date="2025-08" db="UniProtKB">
        <authorList>
            <consortium name="RefSeq"/>
        </authorList>
    </citation>
    <scope>IDENTIFICATION</scope>
    <source>
        <tissue evidence="4">Leaf</tissue>
    </source>
</reference>